<evidence type="ECO:0000313" key="4">
    <source>
        <dbReference type="Proteomes" id="UP000050277"/>
    </source>
</evidence>
<dbReference type="RefSeq" id="WP_054533666.1">
    <property type="nucleotide sequence ID" value="NZ_LGKP01000012.1"/>
</dbReference>
<dbReference type="GO" id="GO:0016887">
    <property type="term" value="F:ATP hydrolysis activity"/>
    <property type="evidence" value="ECO:0007669"/>
    <property type="project" value="InterPro"/>
</dbReference>
<evidence type="ECO:0000313" key="3">
    <source>
        <dbReference type="EMBL" id="KPL90309.1"/>
    </source>
</evidence>
<feature type="domain" description="ATPase AAA-type core" evidence="2">
    <location>
        <begin position="30"/>
        <end position="325"/>
    </location>
</feature>
<gene>
    <name evidence="3" type="ORF">SE18_06730</name>
</gene>
<dbReference type="SUPFAM" id="SSF52540">
    <property type="entry name" value="P-loop containing nucleoside triphosphate hydrolases"/>
    <property type="match status" value="1"/>
</dbReference>
<reference evidence="3 4" key="1">
    <citation type="submission" date="2015-07" db="EMBL/GenBank/DDBJ databases">
        <title>Whole genome sequence of Herpetosiphon geysericola DSM 7119.</title>
        <authorList>
            <person name="Hemp J."/>
            <person name="Ward L.M."/>
            <person name="Pace L.A."/>
            <person name="Fischer W.W."/>
        </authorList>
    </citation>
    <scope>NUCLEOTIDE SEQUENCE [LARGE SCALE GENOMIC DNA]</scope>
    <source>
        <strain evidence="3 4">DSM 7119</strain>
    </source>
</reference>
<name>A0A0P6Y370_9CHLR</name>
<dbReference type="PIRSF" id="PIRSF034888">
    <property type="entry name" value="P-loop_UCP034888"/>
    <property type="match status" value="1"/>
</dbReference>
<dbReference type="GO" id="GO:0005524">
    <property type="term" value="F:ATP binding"/>
    <property type="evidence" value="ECO:0007669"/>
    <property type="project" value="InterPro"/>
</dbReference>
<dbReference type="OrthoDB" id="308933at2"/>
<dbReference type="Proteomes" id="UP000050277">
    <property type="component" value="Unassembled WGS sequence"/>
</dbReference>
<keyword evidence="4" id="KW-1185">Reference proteome</keyword>
<dbReference type="InterPro" id="IPR003959">
    <property type="entry name" value="ATPase_AAA_core"/>
</dbReference>
<dbReference type="PANTHER" id="PTHR43581:SF2">
    <property type="entry name" value="EXCINUCLEASE ATPASE SUBUNIT"/>
    <property type="match status" value="1"/>
</dbReference>
<organism evidence="3 4">
    <name type="scientific">Herpetosiphon geysericola</name>
    <dbReference type="NCBI Taxonomy" id="70996"/>
    <lineage>
        <taxon>Bacteria</taxon>
        <taxon>Bacillati</taxon>
        <taxon>Chloroflexota</taxon>
        <taxon>Chloroflexia</taxon>
        <taxon>Herpetosiphonales</taxon>
        <taxon>Herpetosiphonaceae</taxon>
        <taxon>Herpetosiphon</taxon>
    </lineage>
</organism>
<feature type="domain" description="DUF3696" evidence="1">
    <location>
        <begin position="336"/>
        <end position="388"/>
    </location>
</feature>
<dbReference type="EMBL" id="LGKP01000012">
    <property type="protein sequence ID" value="KPL90309.1"/>
    <property type="molecule type" value="Genomic_DNA"/>
</dbReference>
<comment type="caution">
    <text evidence="3">The sequence shown here is derived from an EMBL/GenBank/DDBJ whole genome shotgun (WGS) entry which is preliminary data.</text>
</comment>
<dbReference type="AlphaFoldDB" id="A0A0P6Y370"/>
<sequence length="393" mass="43518">MSEQPLQTLESIVLHNFKCFGHQKINLGKLTLLSGLNGMGKSSVIQSLLLLRQSFQQGLITQGLAVNGDLVRLGTAQDVFFESAEDDTISIGLKLHSKNSVDEWSYQYNSSTDVLDIEAAPDGLNSILVGASDTYFNNDIIFSNLFTDEFQYLQAERIGPRTSFGTSDYLVRQHRQLGPSGEYAIHYLSLFGNELIPNEKLHHEQSSTLTLRNEVEAWLSEISPGTRINISGNPDIDLVSLRFSFVNDGVVGNAFRATNVGFGLTYTLPILVAVLSAKPNSLLLIENPEAHLHPRGQALMGQFLAYAAAAGVQIVVESHSDHVLNGIRLAVHDGKIDPADVQLNYFERRMIEGQTRHTISTPTIDQDGLIDQWPDGFFDEFDKSLERLMTPRS</sequence>
<dbReference type="InterPro" id="IPR014592">
    <property type="entry name" value="P-loop_UCP034888"/>
</dbReference>
<proteinExistence type="predicted"/>
<dbReference type="InterPro" id="IPR027417">
    <property type="entry name" value="P-loop_NTPase"/>
</dbReference>
<dbReference type="PATRIC" id="fig|70996.4.peg.4702"/>
<accession>A0A0P6Y370</accession>
<dbReference type="PANTHER" id="PTHR43581">
    <property type="entry name" value="ATP/GTP PHOSPHATASE"/>
    <property type="match status" value="1"/>
</dbReference>
<dbReference type="Gene3D" id="3.40.50.300">
    <property type="entry name" value="P-loop containing nucleotide triphosphate hydrolases"/>
    <property type="match status" value="1"/>
</dbReference>
<evidence type="ECO:0000259" key="1">
    <source>
        <dbReference type="Pfam" id="PF12476"/>
    </source>
</evidence>
<dbReference type="InterPro" id="IPR051396">
    <property type="entry name" value="Bact_Antivir_Def_Nuclease"/>
</dbReference>
<protein>
    <submittedName>
        <fullName evidence="3">ABC transporter permease</fullName>
    </submittedName>
</protein>
<dbReference type="STRING" id="70996.SE18_06730"/>
<dbReference type="Pfam" id="PF13304">
    <property type="entry name" value="AAA_21"/>
    <property type="match status" value="1"/>
</dbReference>
<dbReference type="InterPro" id="IPR022532">
    <property type="entry name" value="DUF3696"/>
</dbReference>
<evidence type="ECO:0000259" key="2">
    <source>
        <dbReference type="Pfam" id="PF13304"/>
    </source>
</evidence>
<dbReference type="Pfam" id="PF12476">
    <property type="entry name" value="DUF3696"/>
    <property type="match status" value="1"/>
</dbReference>